<dbReference type="RefSeq" id="WP_072813747.1">
    <property type="nucleotide sequence ID" value="NZ_JAHWLX010000088.1"/>
</dbReference>
<evidence type="ECO:0000256" key="1">
    <source>
        <dbReference type="SAM" id="SignalP"/>
    </source>
</evidence>
<name>A0ABU3WL85_9NOCA</name>
<comment type="caution">
    <text evidence="2">The sequence shown here is derived from an EMBL/GenBank/DDBJ whole genome shotgun (WGS) entry which is preliminary data.</text>
</comment>
<proteinExistence type="predicted"/>
<evidence type="ECO:0000313" key="3">
    <source>
        <dbReference type="Proteomes" id="UP001275440"/>
    </source>
</evidence>
<feature type="chain" id="PRO_5045686081" evidence="1">
    <location>
        <begin position="28"/>
        <end position="72"/>
    </location>
</feature>
<accession>A0ABU3WL85</accession>
<evidence type="ECO:0000313" key="2">
    <source>
        <dbReference type="EMBL" id="MDV2474710.1"/>
    </source>
</evidence>
<keyword evidence="3" id="KW-1185">Reference proteome</keyword>
<organism evidence="2 3">
    <name type="scientific">Rhodococcus zopfii</name>
    <dbReference type="NCBI Taxonomy" id="43772"/>
    <lineage>
        <taxon>Bacteria</taxon>
        <taxon>Bacillati</taxon>
        <taxon>Actinomycetota</taxon>
        <taxon>Actinomycetes</taxon>
        <taxon>Mycobacteriales</taxon>
        <taxon>Nocardiaceae</taxon>
        <taxon>Rhodococcus</taxon>
    </lineage>
</organism>
<keyword evidence="1" id="KW-0732">Signal</keyword>
<dbReference type="EMBL" id="WBMO01000001">
    <property type="protein sequence ID" value="MDV2474710.1"/>
    <property type="molecule type" value="Genomic_DNA"/>
</dbReference>
<feature type="signal peptide" evidence="1">
    <location>
        <begin position="1"/>
        <end position="27"/>
    </location>
</feature>
<sequence>MRRALTVLLGSAAAAGIAFGAAGAAQAEPIVPQAPIPFIGLTPDQLADAVTPPNCPPGNVFAVVGGQCFAIG</sequence>
<protein>
    <submittedName>
        <fullName evidence="2">Uncharacterized protein</fullName>
    </submittedName>
</protein>
<reference evidence="2 3" key="1">
    <citation type="submission" date="2019-10" db="EMBL/GenBank/DDBJ databases">
        <title>Draft Genome Assembly of Rhodococcus zopfii DSM44189.</title>
        <authorList>
            <person name="Sutton J.M."/>
            <person name="Akob D.M."/>
            <person name="Bushman T.J."/>
        </authorList>
    </citation>
    <scope>NUCLEOTIDE SEQUENCE [LARGE SCALE GENOMIC DNA]</scope>
    <source>
        <strain evidence="2 3">DSM 44189</strain>
    </source>
</reference>
<gene>
    <name evidence="2" type="ORF">F8M49_03415</name>
</gene>
<dbReference type="Proteomes" id="UP001275440">
    <property type="component" value="Unassembled WGS sequence"/>
</dbReference>